<reference evidence="1 2" key="1">
    <citation type="journal article" date="2019" name="Sci. Rep.">
        <title>Orb-weaving spider Araneus ventricosus genome elucidates the spidroin gene catalogue.</title>
        <authorList>
            <person name="Kono N."/>
            <person name="Nakamura H."/>
            <person name="Ohtoshi R."/>
            <person name="Moran D.A.P."/>
            <person name="Shinohara A."/>
            <person name="Yoshida Y."/>
            <person name="Fujiwara M."/>
            <person name="Mori M."/>
            <person name="Tomita M."/>
            <person name="Arakawa K."/>
        </authorList>
    </citation>
    <scope>NUCLEOTIDE SEQUENCE [LARGE SCALE GENOMIC DNA]</scope>
</reference>
<evidence type="ECO:0000313" key="2">
    <source>
        <dbReference type="Proteomes" id="UP000499080"/>
    </source>
</evidence>
<keyword evidence="2" id="KW-1185">Reference proteome</keyword>
<organism evidence="1 2">
    <name type="scientific">Araneus ventricosus</name>
    <name type="common">Orbweaver spider</name>
    <name type="synonym">Epeira ventricosa</name>
    <dbReference type="NCBI Taxonomy" id="182803"/>
    <lineage>
        <taxon>Eukaryota</taxon>
        <taxon>Metazoa</taxon>
        <taxon>Ecdysozoa</taxon>
        <taxon>Arthropoda</taxon>
        <taxon>Chelicerata</taxon>
        <taxon>Arachnida</taxon>
        <taxon>Araneae</taxon>
        <taxon>Araneomorphae</taxon>
        <taxon>Entelegynae</taxon>
        <taxon>Araneoidea</taxon>
        <taxon>Araneidae</taxon>
        <taxon>Araneus</taxon>
    </lineage>
</organism>
<protein>
    <submittedName>
        <fullName evidence="1">Uncharacterized protein</fullName>
    </submittedName>
</protein>
<comment type="caution">
    <text evidence="1">The sequence shown here is derived from an EMBL/GenBank/DDBJ whole genome shotgun (WGS) entry which is preliminary data.</text>
</comment>
<dbReference type="AlphaFoldDB" id="A0A4Y2UQJ7"/>
<name>A0A4Y2UQJ7_ARAVE</name>
<evidence type="ECO:0000313" key="1">
    <source>
        <dbReference type="EMBL" id="GBO13966.1"/>
    </source>
</evidence>
<gene>
    <name evidence="1" type="ORF">AVEN_203379_1</name>
</gene>
<proteinExistence type="predicted"/>
<dbReference type="Proteomes" id="UP000499080">
    <property type="component" value="Unassembled WGS sequence"/>
</dbReference>
<sequence>MPYHYSGENHDSANEEQGYNRVILVPRLEFGDDTFRTLTAGKVTSPNPTGDTRIDPNLSMRGVFILRILFFKGFGFCYCKKFNLENKMVYCQDGM</sequence>
<accession>A0A4Y2UQJ7</accession>
<dbReference type="EMBL" id="BGPR01038166">
    <property type="protein sequence ID" value="GBO13966.1"/>
    <property type="molecule type" value="Genomic_DNA"/>
</dbReference>